<name>A0A1F5P8Z0_9BACT</name>
<comment type="caution">
    <text evidence="4">The sequence shown here is derived from an EMBL/GenBank/DDBJ whole genome shotgun (WGS) entry which is preliminary data.</text>
</comment>
<gene>
    <name evidence="4" type="ORF">A3J48_01375</name>
</gene>
<reference evidence="4 5" key="1">
    <citation type="journal article" date="2016" name="Nat. Commun.">
        <title>Thousands of microbial genomes shed light on interconnected biogeochemical processes in an aquifer system.</title>
        <authorList>
            <person name="Anantharaman K."/>
            <person name="Brown C.T."/>
            <person name="Hug L.A."/>
            <person name="Sharon I."/>
            <person name="Castelle C.J."/>
            <person name="Probst A.J."/>
            <person name="Thomas B.C."/>
            <person name="Singh A."/>
            <person name="Wilkins M.J."/>
            <person name="Karaoz U."/>
            <person name="Brodie E.L."/>
            <person name="Williams K.H."/>
            <person name="Hubbard S.S."/>
            <person name="Banfield J.F."/>
        </authorList>
    </citation>
    <scope>NUCLEOTIDE SEQUENCE [LARGE SCALE GENOMIC DNA]</scope>
</reference>
<evidence type="ECO:0000313" key="5">
    <source>
        <dbReference type="Proteomes" id="UP000176786"/>
    </source>
</evidence>
<dbReference type="Pfam" id="PF13023">
    <property type="entry name" value="HD_3"/>
    <property type="match status" value="1"/>
</dbReference>
<dbReference type="EMBL" id="MFES01000005">
    <property type="protein sequence ID" value="OGE86204.1"/>
    <property type="molecule type" value="Genomic_DNA"/>
</dbReference>
<accession>A0A1F5P8Z0</accession>
<organism evidence="4 5">
    <name type="scientific">Candidatus Doudnabacteria bacterium RIFCSPHIGHO2_02_FULL_46_11</name>
    <dbReference type="NCBI Taxonomy" id="1817832"/>
    <lineage>
        <taxon>Bacteria</taxon>
        <taxon>Candidatus Doudnaibacteriota</taxon>
    </lineage>
</organism>
<dbReference type="InterPro" id="IPR006674">
    <property type="entry name" value="HD_domain"/>
</dbReference>
<evidence type="ECO:0000313" key="4">
    <source>
        <dbReference type="EMBL" id="OGE86204.1"/>
    </source>
</evidence>
<dbReference type="Gene3D" id="1.10.3210.10">
    <property type="entry name" value="Hypothetical protein af1432"/>
    <property type="match status" value="1"/>
</dbReference>
<dbReference type="PANTHER" id="PTHR11845">
    <property type="entry name" value="5'-DEOXYNUCLEOTIDASE HDDC2"/>
    <property type="match status" value="1"/>
</dbReference>
<dbReference type="GO" id="GO:0046872">
    <property type="term" value="F:metal ion binding"/>
    <property type="evidence" value="ECO:0007669"/>
    <property type="project" value="UniProtKB-KW"/>
</dbReference>
<evidence type="ECO:0000256" key="1">
    <source>
        <dbReference type="ARBA" id="ARBA00022723"/>
    </source>
</evidence>
<evidence type="ECO:0000256" key="2">
    <source>
        <dbReference type="ARBA" id="ARBA00022801"/>
    </source>
</evidence>
<dbReference type="SUPFAM" id="SSF109604">
    <property type="entry name" value="HD-domain/PDEase-like"/>
    <property type="match status" value="1"/>
</dbReference>
<sequence length="198" mass="23158">MLNVNDLLKLTDLINRFQLVRRQVLVRGEERPENSVEHSYQLALTAWYLITTEKLDLDLPKCLKYALAHDLVEVYAGDTWTHHNDPAFVASKPQREQAAARRLRQEFPEFLELHEVIEGYEARADKESLFIYALDKLLPPLNVYLDGGRSWHVHNITLEMVKESKVAKVSVWPEVKRLYDELMILFTDKQGELFPKNK</sequence>
<dbReference type="Proteomes" id="UP000176786">
    <property type="component" value="Unassembled WGS sequence"/>
</dbReference>
<dbReference type="PANTHER" id="PTHR11845:SF13">
    <property type="entry name" value="5'-DEOXYNUCLEOTIDASE HDDC2"/>
    <property type="match status" value="1"/>
</dbReference>
<protein>
    <recommendedName>
        <fullName evidence="3">HD domain-containing protein</fullName>
    </recommendedName>
</protein>
<proteinExistence type="predicted"/>
<dbReference type="AlphaFoldDB" id="A0A1F5P8Z0"/>
<dbReference type="STRING" id="1817832.A3J48_01375"/>
<dbReference type="GO" id="GO:0005737">
    <property type="term" value="C:cytoplasm"/>
    <property type="evidence" value="ECO:0007669"/>
    <property type="project" value="TreeGrafter"/>
</dbReference>
<keyword evidence="2" id="KW-0378">Hydrolase</keyword>
<dbReference type="GO" id="GO:0002953">
    <property type="term" value="F:5'-deoxynucleotidase activity"/>
    <property type="evidence" value="ECO:0007669"/>
    <property type="project" value="InterPro"/>
</dbReference>
<evidence type="ECO:0000259" key="3">
    <source>
        <dbReference type="Pfam" id="PF13023"/>
    </source>
</evidence>
<keyword evidence="1" id="KW-0479">Metal-binding</keyword>
<dbReference type="InterPro" id="IPR039356">
    <property type="entry name" value="YfbR/HDDC2"/>
</dbReference>
<feature type="domain" description="HD" evidence="3">
    <location>
        <begin position="20"/>
        <end position="169"/>
    </location>
</feature>